<evidence type="ECO:0000313" key="2">
    <source>
        <dbReference type="EMBL" id="KAG5548903.1"/>
    </source>
</evidence>
<accession>A0AAV6K8W0</accession>
<feature type="region of interest" description="Disordered" evidence="1">
    <location>
        <begin position="1"/>
        <end position="47"/>
    </location>
</feature>
<evidence type="ECO:0000313" key="3">
    <source>
        <dbReference type="Proteomes" id="UP000823749"/>
    </source>
</evidence>
<dbReference type="Proteomes" id="UP000823749">
    <property type="component" value="Chromosome 5"/>
</dbReference>
<feature type="compositionally biased region" description="Polar residues" evidence="1">
    <location>
        <begin position="26"/>
        <end position="39"/>
    </location>
</feature>
<protein>
    <submittedName>
        <fullName evidence="2">Uncharacterized protein</fullName>
    </submittedName>
</protein>
<comment type="caution">
    <text evidence="2">The sequence shown here is derived from an EMBL/GenBank/DDBJ whole genome shotgun (WGS) entry which is preliminary data.</text>
</comment>
<reference evidence="2" key="1">
    <citation type="submission" date="2020-08" db="EMBL/GenBank/DDBJ databases">
        <title>Plant Genome Project.</title>
        <authorList>
            <person name="Zhang R.-G."/>
        </authorList>
    </citation>
    <scope>NUCLEOTIDE SEQUENCE</scope>
    <source>
        <strain evidence="2">WSP0</strain>
        <tissue evidence="2">Leaf</tissue>
    </source>
</reference>
<organism evidence="2 3">
    <name type="scientific">Rhododendron griersonianum</name>
    <dbReference type="NCBI Taxonomy" id="479676"/>
    <lineage>
        <taxon>Eukaryota</taxon>
        <taxon>Viridiplantae</taxon>
        <taxon>Streptophyta</taxon>
        <taxon>Embryophyta</taxon>
        <taxon>Tracheophyta</taxon>
        <taxon>Spermatophyta</taxon>
        <taxon>Magnoliopsida</taxon>
        <taxon>eudicotyledons</taxon>
        <taxon>Gunneridae</taxon>
        <taxon>Pentapetalae</taxon>
        <taxon>asterids</taxon>
        <taxon>Ericales</taxon>
        <taxon>Ericaceae</taxon>
        <taxon>Ericoideae</taxon>
        <taxon>Rhodoreae</taxon>
        <taxon>Rhododendron</taxon>
    </lineage>
</organism>
<sequence>MDHLQPSSPAQVRPSPASPAVAYSHGPSQTPMGVQSRQSAMAAGHGWSKFSDPPASVGTAAIRPFWAQQSSAAGVSPAVTDHALTSSAAGHLWSGHHRRTATGQGSLSPPPTTKAGPSINPPAFEAGFSSPAWLPLMEDSDPIGPVETKVTRGPFHGNSG</sequence>
<keyword evidence="3" id="KW-1185">Reference proteome</keyword>
<feature type="compositionally biased region" description="Polar residues" evidence="1">
    <location>
        <begin position="1"/>
        <end position="10"/>
    </location>
</feature>
<name>A0AAV6K8W0_9ERIC</name>
<dbReference type="AlphaFoldDB" id="A0AAV6K8W0"/>
<evidence type="ECO:0000256" key="1">
    <source>
        <dbReference type="SAM" id="MobiDB-lite"/>
    </source>
</evidence>
<dbReference type="EMBL" id="JACTNZ010000005">
    <property type="protein sequence ID" value="KAG5548903.1"/>
    <property type="molecule type" value="Genomic_DNA"/>
</dbReference>
<proteinExistence type="predicted"/>
<gene>
    <name evidence="2" type="ORF">RHGRI_014309</name>
</gene>
<feature type="region of interest" description="Disordered" evidence="1">
    <location>
        <begin position="89"/>
        <end position="160"/>
    </location>
</feature>